<dbReference type="EMBL" id="CAJOBP010071605">
    <property type="protein sequence ID" value="CAF4884935.1"/>
    <property type="molecule type" value="Genomic_DNA"/>
</dbReference>
<protein>
    <submittedName>
        <fullName evidence="1">Uncharacterized protein</fullName>
    </submittedName>
</protein>
<accession>A0A821U6N0</accession>
<gene>
    <name evidence="1" type="ORF">UJA718_LOCUS44853</name>
    <name evidence="2" type="ORF">UJA718_LOCUS44860</name>
</gene>
<feature type="non-terminal residue" evidence="1">
    <location>
        <position position="66"/>
    </location>
</feature>
<sequence>AYRDVILREQHTRKAITLNACIQNVEHAFFTAFLDQLNQLKLLGHLQELFSVTNHIYLIIDGINNE</sequence>
<feature type="non-terminal residue" evidence="1">
    <location>
        <position position="1"/>
    </location>
</feature>
<name>A0A821U6N0_9BILA</name>
<dbReference type="Proteomes" id="UP000663873">
    <property type="component" value="Unassembled WGS sequence"/>
</dbReference>
<proteinExistence type="predicted"/>
<organism evidence="1 3">
    <name type="scientific">Rotaria socialis</name>
    <dbReference type="NCBI Taxonomy" id="392032"/>
    <lineage>
        <taxon>Eukaryota</taxon>
        <taxon>Metazoa</taxon>
        <taxon>Spiralia</taxon>
        <taxon>Gnathifera</taxon>
        <taxon>Rotifera</taxon>
        <taxon>Eurotatoria</taxon>
        <taxon>Bdelloidea</taxon>
        <taxon>Philodinida</taxon>
        <taxon>Philodinidae</taxon>
        <taxon>Rotaria</taxon>
    </lineage>
</organism>
<dbReference type="AlphaFoldDB" id="A0A821U6N0"/>
<comment type="caution">
    <text evidence="1">The sequence shown here is derived from an EMBL/GenBank/DDBJ whole genome shotgun (WGS) entry which is preliminary data.</text>
</comment>
<keyword evidence="3" id="KW-1185">Reference proteome</keyword>
<evidence type="ECO:0000313" key="3">
    <source>
        <dbReference type="Proteomes" id="UP000663873"/>
    </source>
</evidence>
<reference evidence="1" key="1">
    <citation type="submission" date="2021-02" db="EMBL/GenBank/DDBJ databases">
        <authorList>
            <person name="Nowell W R."/>
        </authorList>
    </citation>
    <scope>NUCLEOTIDE SEQUENCE</scope>
</reference>
<evidence type="ECO:0000313" key="2">
    <source>
        <dbReference type="EMBL" id="CAF4885183.1"/>
    </source>
</evidence>
<evidence type="ECO:0000313" key="1">
    <source>
        <dbReference type="EMBL" id="CAF4884935.1"/>
    </source>
</evidence>
<dbReference type="EMBL" id="CAJOBP010071706">
    <property type="protein sequence ID" value="CAF4885183.1"/>
    <property type="molecule type" value="Genomic_DNA"/>
</dbReference>